<feature type="domain" description="CN hydrolase" evidence="6">
    <location>
        <begin position="5"/>
        <end position="275"/>
    </location>
</feature>
<dbReference type="Gene3D" id="3.60.110.10">
    <property type="entry name" value="Carbon-nitrogen hydrolase"/>
    <property type="match status" value="1"/>
</dbReference>
<keyword evidence="8" id="KW-1185">Reference proteome</keyword>
<evidence type="ECO:0000256" key="3">
    <source>
        <dbReference type="ARBA" id="ARBA00012743"/>
    </source>
</evidence>
<dbReference type="SUPFAM" id="SSF56317">
    <property type="entry name" value="Carbon-nitrogen hydrolase"/>
    <property type="match status" value="1"/>
</dbReference>
<evidence type="ECO:0000256" key="4">
    <source>
        <dbReference type="ARBA" id="ARBA00022598"/>
    </source>
</evidence>
<dbReference type="PANTHER" id="PTHR23090">
    <property type="entry name" value="NH 3 /GLUTAMINE-DEPENDENT NAD + SYNTHETASE"/>
    <property type="match status" value="1"/>
</dbReference>
<dbReference type="GO" id="GO:0005737">
    <property type="term" value="C:cytoplasm"/>
    <property type="evidence" value="ECO:0007669"/>
    <property type="project" value="InterPro"/>
</dbReference>
<comment type="caution">
    <text evidence="7">The sequence shown here is derived from an EMBL/GenBank/DDBJ whole genome shotgun (WGS) entry which is preliminary data.</text>
</comment>
<dbReference type="GO" id="GO:0003952">
    <property type="term" value="F:NAD+ synthase (glutamine-hydrolyzing) activity"/>
    <property type="evidence" value="ECO:0007669"/>
    <property type="project" value="UniProtKB-EC"/>
</dbReference>
<dbReference type="EC" id="6.3.5.1" evidence="3"/>
<comment type="similarity">
    <text evidence="2">In the C-terminal section; belongs to the NAD synthetase family.</text>
</comment>
<dbReference type="GO" id="GO:0005524">
    <property type="term" value="F:ATP binding"/>
    <property type="evidence" value="ECO:0007669"/>
    <property type="project" value="InterPro"/>
</dbReference>
<dbReference type="InterPro" id="IPR003010">
    <property type="entry name" value="C-N_Hydrolase"/>
</dbReference>
<sequence>MAHPITIATCSLNQWALDFDGNHQRILQSIKLAKEASASIRVGPELEISGYGCFDHFLEADTVTHSWEVLAKLLASPETLDILCDVGMPVIHRGVLYNCRVLFYNSKIILVRPKMWMANDGNYRELRYFSSWRQDRKIEQLLLPRELRLITAQTSVPIGLAIIVTDDTSIGIETCEELFTPNSPHIQLSLEGVEIFLNSSASHHELRKLHTRIELIEEATEKAGGVYVYANQQGCDGDRIYYDGCSLISLNGKLISQGSQFSLKDVEVIVTTVDLETVRTHRVGRNSRNQQAALNIAPLGPYERVYLTADLTRHPPPIAVGQPIPAIYHTPEEEIALGPACWLWDYLRRSGMKGYFVPLSGGIDSCATATIVYSMCTLVAKEARLGSRPTTTSS</sequence>
<keyword evidence="4" id="KW-0436">Ligase</keyword>
<dbReference type="OrthoDB" id="2020662at2759"/>
<evidence type="ECO:0000259" key="6">
    <source>
        <dbReference type="PROSITE" id="PS50263"/>
    </source>
</evidence>
<evidence type="ECO:0000256" key="1">
    <source>
        <dbReference type="ARBA" id="ARBA00005188"/>
    </source>
</evidence>
<protein>
    <recommendedName>
        <fullName evidence="3">NAD(+) synthase (glutamine-hydrolyzing)</fullName>
        <ecNumber evidence="3">6.3.5.1</ecNumber>
    </recommendedName>
    <alternativeName>
        <fullName evidence="5">NAD(+) synthase [glutamine-hydrolyzing]</fullName>
    </alternativeName>
</protein>
<dbReference type="InterPro" id="IPR036526">
    <property type="entry name" value="C-N_Hydrolase_sf"/>
</dbReference>
<evidence type="ECO:0000256" key="5">
    <source>
        <dbReference type="ARBA" id="ARBA00030681"/>
    </source>
</evidence>
<evidence type="ECO:0000313" key="8">
    <source>
        <dbReference type="Proteomes" id="UP000324748"/>
    </source>
</evidence>
<proteinExistence type="inferred from homology"/>
<dbReference type="SUPFAM" id="SSF52402">
    <property type="entry name" value="Adenine nucleotide alpha hydrolases-like"/>
    <property type="match status" value="1"/>
</dbReference>
<dbReference type="UniPathway" id="UPA00253">
    <property type="reaction ID" value="UER00334"/>
</dbReference>
<dbReference type="InterPro" id="IPR014445">
    <property type="entry name" value="Gln-dep_NAD_synthase"/>
</dbReference>
<name>A0A5B0QPG3_PUCGR</name>
<dbReference type="Pfam" id="PF00795">
    <property type="entry name" value="CN_hydrolase"/>
    <property type="match status" value="1"/>
</dbReference>
<gene>
    <name evidence="7" type="primary">QNS1_3</name>
    <name evidence="7" type="ORF">PGT21_031915</name>
</gene>
<organism evidence="7 8">
    <name type="scientific">Puccinia graminis f. sp. tritici</name>
    <dbReference type="NCBI Taxonomy" id="56615"/>
    <lineage>
        <taxon>Eukaryota</taxon>
        <taxon>Fungi</taxon>
        <taxon>Dikarya</taxon>
        <taxon>Basidiomycota</taxon>
        <taxon>Pucciniomycotina</taxon>
        <taxon>Pucciniomycetes</taxon>
        <taxon>Pucciniales</taxon>
        <taxon>Pucciniaceae</taxon>
        <taxon>Puccinia</taxon>
    </lineage>
</organism>
<dbReference type="Gene3D" id="3.40.50.620">
    <property type="entry name" value="HUPs"/>
    <property type="match status" value="1"/>
</dbReference>
<evidence type="ECO:0000256" key="2">
    <source>
        <dbReference type="ARBA" id="ARBA00007145"/>
    </source>
</evidence>
<dbReference type="InterPro" id="IPR014729">
    <property type="entry name" value="Rossmann-like_a/b/a_fold"/>
</dbReference>
<dbReference type="Proteomes" id="UP000324748">
    <property type="component" value="Unassembled WGS sequence"/>
</dbReference>
<dbReference type="GO" id="GO:0009435">
    <property type="term" value="P:NAD+ biosynthetic process"/>
    <property type="evidence" value="ECO:0007669"/>
    <property type="project" value="UniProtKB-UniPathway"/>
</dbReference>
<dbReference type="InterPro" id="IPR003694">
    <property type="entry name" value="NAD_synthase"/>
</dbReference>
<dbReference type="EMBL" id="VSWC01000014">
    <property type="protein sequence ID" value="KAA1115122.1"/>
    <property type="molecule type" value="Genomic_DNA"/>
</dbReference>
<dbReference type="PROSITE" id="PS50263">
    <property type="entry name" value="CN_HYDROLASE"/>
    <property type="match status" value="1"/>
</dbReference>
<dbReference type="FunFam" id="3.60.110.10:FF:000003">
    <property type="entry name" value="Glutamine-dependent NAD(+) synthetase"/>
    <property type="match status" value="1"/>
</dbReference>
<dbReference type="GO" id="GO:0004359">
    <property type="term" value="F:glutaminase activity"/>
    <property type="evidence" value="ECO:0007669"/>
    <property type="project" value="InterPro"/>
</dbReference>
<dbReference type="PIRSF" id="PIRSF006630">
    <property type="entry name" value="NADS_GAT"/>
    <property type="match status" value="1"/>
</dbReference>
<dbReference type="CDD" id="cd07570">
    <property type="entry name" value="GAT_Gln-NAD-synth"/>
    <property type="match status" value="1"/>
</dbReference>
<dbReference type="AlphaFoldDB" id="A0A5B0QPG3"/>
<reference evidence="7 8" key="1">
    <citation type="submission" date="2019-05" db="EMBL/GenBank/DDBJ databases">
        <title>Emergence of the Ug99 lineage of the wheat stem rust pathogen through somatic hybridization.</title>
        <authorList>
            <person name="Li F."/>
            <person name="Upadhyaya N.M."/>
            <person name="Sperschneider J."/>
            <person name="Matny O."/>
            <person name="Nguyen-Phuc H."/>
            <person name="Mago R."/>
            <person name="Raley C."/>
            <person name="Miller M.E."/>
            <person name="Silverstein K.A.T."/>
            <person name="Henningsen E."/>
            <person name="Hirsch C.D."/>
            <person name="Visser B."/>
            <person name="Pretorius Z.A."/>
            <person name="Steffenson B.J."/>
            <person name="Schwessinger B."/>
            <person name="Dodds P.N."/>
            <person name="Figueroa M."/>
        </authorList>
    </citation>
    <scope>NUCLEOTIDE SEQUENCE [LARGE SCALE GENOMIC DNA]</scope>
    <source>
        <strain evidence="7">21-0</strain>
    </source>
</reference>
<evidence type="ECO:0000313" key="7">
    <source>
        <dbReference type="EMBL" id="KAA1115122.1"/>
    </source>
</evidence>
<accession>A0A5B0QPG3</accession>
<comment type="pathway">
    <text evidence="1">Cofactor biosynthesis; NAD(+) biosynthesis; NAD(+) from deamido-NAD(+) (L-Gln route): step 1/1.</text>
</comment>
<dbReference type="PANTHER" id="PTHR23090:SF9">
    <property type="entry name" value="GLUTAMINE-DEPENDENT NAD(+) SYNTHETASE"/>
    <property type="match status" value="1"/>
</dbReference>